<dbReference type="RefSeq" id="WP_150264484.1">
    <property type="nucleotide sequence ID" value="NZ_CP029194.1"/>
</dbReference>
<gene>
    <name evidence="1" type="ORF">DEJ46_05840</name>
</gene>
<reference evidence="1 2" key="1">
    <citation type="submission" date="2018-05" db="EMBL/GenBank/DDBJ databases">
        <title>Streptomyces venezuelae.</title>
        <authorList>
            <person name="Kim W."/>
            <person name="Lee N."/>
            <person name="Cho B.-K."/>
        </authorList>
    </citation>
    <scope>NUCLEOTIDE SEQUENCE [LARGE SCALE GENOMIC DNA]</scope>
    <source>
        <strain evidence="1 2">ATCC 15068</strain>
    </source>
</reference>
<dbReference type="AlphaFoldDB" id="A0A5P2AKX5"/>
<dbReference type="SUPFAM" id="SSF101386">
    <property type="entry name" value="all-alpha NTP pyrophosphatases"/>
    <property type="match status" value="1"/>
</dbReference>
<evidence type="ECO:0008006" key="3">
    <source>
        <dbReference type="Google" id="ProtNLM"/>
    </source>
</evidence>
<dbReference type="InterPro" id="IPR044548">
    <property type="entry name" value="AF0060_NTP-PPase_MazG-like"/>
</dbReference>
<sequence>MSNDPWNTIRTLAALFTQLDGERGMTPEEQWTLQVLKISEEVGEAAQAVIGARATNPRKGHSHTWDDVQEEVTDCVITGMVALARMRPDDAPDYFAAVLARKAAKFLPGSAGAAEGA</sequence>
<evidence type="ECO:0000313" key="1">
    <source>
        <dbReference type="EMBL" id="QES18666.1"/>
    </source>
</evidence>
<protein>
    <recommendedName>
        <fullName evidence="3">NTP pyrophosphohydrolase MazG putative catalytic core domain-containing protein</fullName>
    </recommendedName>
</protein>
<dbReference type="EMBL" id="CP029194">
    <property type="protein sequence ID" value="QES18666.1"/>
    <property type="molecule type" value="Genomic_DNA"/>
</dbReference>
<organism evidence="1 2">
    <name type="scientific">Streptomyces venezuelae</name>
    <dbReference type="NCBI Taxonomy" id="54571"/>
    <lineage>
        <taxon>Bacteria</taxon>
        <taxon>Bacillati</taxon>
        <taxon>Actinomycetota</taxon>
        <taxon>Actinomycetes</taxon>
        <taxon>Kitasatosporales</taxon>
        <taxon>Streptomycetaceae</taxon>
        <taxon>Streptomyces</taxon>
    </lineage>
</organism>
<dbReference type="CDD" id="cd11533">
    <property type="entry name" value="NTP-PPase_Af0060_like"/>
    <property type="match status" value="1"/>
</dbReference>
<evidence type="ECO:0000313" key="2">
    <source>
        <dbReference type="Proteomes" id="UP000324106"/>
    </source>
</evidence>
<dbReference type="Proteomes" id="UP000324106">
    <property type="component" value="Chromosome"/>
</dbReference>
<proteinExistence type="predicted"/>
<accession>A0A5P2AKX5</accession>
<dbReference type="OrthoDB" id="3785106at2"/>
<dbReference type="Gene3D" id="1.10.287.1080">
    <property type="entry name" value="MazG-like"/>
    <property type="match status" value="1"/>
</dbReference>
<name>A0A5P2AKX5_STRVZ</name>